<evidence type="ECO:0000313" key="2">
    <source>
        <dbReference type="EMBL" id="KAG9239897.1"/>
    </source>
</evidence>
<evidence type="ECO:0000313" key="3">
    <source>
        <dbReference type="Proteomes" id="UP000887226"/>
    </source>
</evidence>
<feature type="compositionally biased region" description="Acidic residues" evidence="1">
    <location>
        <begin position="264"/>
        <end position="286"/>
    </location>
</feature>
<dbReference type="AlphaFoldDB" id="A0A9P7YUZ9"/>
<sequence>MATQSLPRLPTELWLRVFQNLNNDHDLPEAWLSLRHVNTTFKVCVETIFRENLLPKTWVRYDLGEVYNEESGRVVLDAEFKFLRVSEDQNTAIFKIDCIDDEHKAIVEGRLREATAGDKIEFPQNTIQIRRDLTDGPVPSLAIDYEIFELSCDWREMFTIFWSEVRLTSNLTRDWVEKQEAWMNTMKAEVTSGQMDMGTMMMQAMNGFARSNKSAARTARRLRYKRMIQRTHPEMTDFTINKDEERRILKELGQKREAAAMMDMSDDEKEDDEEEEDEWDDEDDADDVHSEDGHLTVASSSAV</sequence>
<dbReference type="Proteomes" id="UP000887226">
    <property type="component" value="Unassembled WGS sequence"/>
</dbReference>
<evidence type="ECO:0000256" key="1">
    <source>
        <dbReference type="SAM" id="MobiDB-lite"/>
    </source>
</evidence>
<gene>
    <name evidence="2" type="ORF">BJ878DRAFT_7520</name>
</gene>
<reference evidence="2" key="1">
    <citation type="journal article" date="2021" name="IMA Fungus">
        <title>Genomic characterization of three marine fungi, including Emericellopsis atlantica sp. nov. with signatures of a generalist lifestyle and marine biomass degradation.</title>
        <authorList>
            <person name="Hagestad O.C."/>
            <person name="Hou L."/>
            <person name="Andersen J.H."/>
            <person name="Hansen E.H."/>
            <person name="Altermark B."/>
            <person name="Li C."/>
            <person name="Kuhnert E."/>
            <person name="Cox R.J."/>
            <person name="Crous P.W."/>
            <person name="Spatafora J.W."/>
            <person name="Lail K."/>
            <person name="Amirebrahimi M."/>
            <person name="Lipzen A."/>
            <person name="Pangilinan J."/>
            <person name="Andreopoulos W."/>
            <person name="Hayes R.D."/>
            <person name="Ng V."/>
            <person name="Grigoriev I.V."/>
            <person name="Jackson S.A."/>
            <person name="Sutton T.D.S."/>
            <person name="Dobson A.D.W."/>
            <person name="Rama T."/>
        </authorList>
    </citation>
    <scope>NUCLEOTIDE SEQUENCE</scope>
    <source>
        <strain evidence="2">TRa3180A</strain>
    </source>
</reference>
<protein>
    <recommendedName>
        <fullName evidence="4">F-box domain-containing protein</fullName>
    </recommendedName>
</protein>
<name>A0A9P7YUZ9_9HELO</name>
<dbReference type="OrthoDB" id="2997776at2759"/>
<proteinExistence type="predicted"/>
<keyword evidence="3" id="KW-1185">Reference proteome</keyword>
<feature type="region of interest" description="Disordered" evidence="1">
    <location>
        <begin position="254"/>
        <end position="303"/>
    </location>
</feature>
<dbReference type="EMBL" id="MU254746">
    <property type="protein sequence ID" value="KAG9239897.1"/>
    <property type="molecule type" value="Genomic_DNA"/>
</dbReference>
<organism evidence="2 3">
    <name type="scientific">Calycina marina</name>
    <dbReference type="NCBI Taxonomy" id="1763456"/>
    <lineage>
        <taxon>Eukaryota</taxon>
        <taxon>Fungi</taxon>
        <taxon>Dikarya</taxon>
        <taxon>Ascomycota</taxon>
        <taxon>Pezizomycotina</taxon>
        <taxon>Leotiomycetes</taxon>
        <taxon>Helotiales</taxon>
        <taxon>Pezizellaceae</taxon>
        <taxon>Calycina</taxon>
    </lineage>
</organism>
<accession>A0A9P7YUZ9</accession>
<comment type="caution">
    <text evidence="2">The sequence shown here is derived from an EMBL/GenBank/DDBJ whole genome shotgun (WGS) entry which is preliminary data.</text>
</comment>
<evidence type="ECO:0008006" key="4">
    <source>
        <dbReference type="Google" id="ProtNLM"/>
    </source>
</evidence>